<keyword evidence="3" id="KW-1185">Reference proteome</keyword>
<evidence type="ECO:0000313" key="2">
    <source>
        <dbReference type="EMBL" id="GAA0162073.1"/>
    </source>
</evidence>
<protein>
    <submittedName>
        <fullName evidence="2">Uncharacterized protein</fullName>
    </submittedName>
</protein>
<sequence length="258" mass="28045">MPKRPRGAYPALTVETATGAPVRYTQHTLLDLRTISASTSSTPTDPSVTSRVRVSTHVGSSQQHSSHADRRRTYFVDEDTSGSDENGVGSDDVVAMGLDAAATTAPESSGQKKWRDWIPDPTVLEQYVRYWCQEDQMSVATQARQNRMISVGGLDGKCAVHALGSKGLHERIQEDEKRSRKTPSAVNILLGLNKKKEKTTDESTGDVYNPKLEKVYVLASEERRLSSGFKVFYPSVGVCLASVGVGFKKIGGVGLAPM</sequence>
<comment type="caution">
    <text evidence="2">The sequence shown here is derived from an EMBL/GenBank/DDBJ whole genome shotgun (WGS) entry which is preliminary data.</text>
</comment>
<gene>
    <name evidence="2" type="ORF">LIER_18250</name>
</gene>
<name>A0AAV3QFV6_LITER</name>
<accession>A0AAV3QFV6</accession>
<dbReference type="EMBL" id="BAABME010004354">
    <property type="protein sequence ID" value="GAA0162073.1"/>
    <property type="molecule type" value="Genomic_DNA"/>
</dbReference>
<dbReference type="InterPro" id="IPR004252">
    <property type="entry name" value="Probable_transposase_24"/>
</dbReference>
<organism evidence="2 3">
    <name type="scientific">Lithospermum erythrorhizon</name>
    <name type="common">Purple gromwell</name>
    <name type="synonym">Lithospermum officinale var. erythrorhizon</name>
    <dbReference type="NCBI Taxonomy" id="34254"/>
    <lineage>
        <taxon>Eukaryota</taxon>
        <taxon>Viridiplantae</taxon>
        <taxon>Streptophyta</taxon>
        <taxon>Embryophyta</taxon>
        <taxon>Tracheophyta</taxon>
        <taxon>Spermatophyta</taxon>
        <taxon>Magnoliopsida</taxon>
        <taxon>eudicotyledons</taxon>
        <taxon>Gunneridae</taxon>
        <taxon>Pentapetalae</taxon>
        <taxon>asterids</taxon>
        <taxon>lamiids</taxon>
        <taxon>Boraginales</taxon>
        <taxon>Boraginaceae</taxon>
        <taxon>Boraginoideae</taxon>
        <taxon>Lithospermeae</taxon>
        <taxon>Lithospermum</taxon>
    </lineage>
</organism>
<feature type="region of interest" description="Disordered" evidence="1">
    <location>
        <begin position="35"/>
        <end position="73"/>
    </location>
</feature>
<evidence type="ECO:0000313" key="3">
    <source>
        <dbReference type="Proteomes" id="UP001454036"/>
    </source>
</evidence>
<dbReference type="Pfam" id="PF03004">
    <property type="entry name" value="Transposase_24"/>
    <property type="match status" value="1"/>
</dbReference>
<dbReference type="Proteomes" id="UP001454036">
    <property type="component" value="Unassembled WGS sequence"/>
</dbReference>
<feature type="compositionally biased region" description="Low complexity" evidence="1">
    <location>
        <begin position="35"/>
        <end position="61"/>
    </location>
</feature>
<evidence type="ECO:0000256" key="1">
    <source>
        <dbReference type="SAM" id="MobiDB-lite"/>
    </source>
</evidence>
<proteinExistence type="predicted"/>
<reference evidence="2 3" key="1">
    <citation type="submission" date="2024-01" db="EMBL/GenBank/DDBJ databases">
        <title>The complete chloroplast genome sequence of Lithospermum erythrorhizon: insights into the phylogenetic relationship among Boraginaceae species and the maternal lineages of purple gromwells.</title>
        <authorList>
            <person name="Okada T."/>
            <person name="Watanabe K."/>
        </authorList>
    </citation>
    <scope>NUCLEOTIDE SEQUENCE [LARGE SCALE GENOMIC DNA]</scope>
</reference>
<dbReference type="AlphaFoldDB" id="A0AAV3QFV6"/>